<dbReference type="Proteomes" id="UP000032737">
    <property type="component" value="Chromosome"/>
</dbReference>
<evidence type="ECO:0000313" key="3">
    <source>
        <dbReference type="EMBL" id="CCV65090.1"/>
    </source>
</evidence>
<dbReference type="Gene3D" id="1.10.10.1100">
    <property type="entry name" value="BFD-like [2Fe-2S]-binding domain"/>
    <property type="match status" value="1"/>
</dbReference>
<name>U4KM46_9MOLU</name>
<dbReference type="InterPro" id="IPR052745">
    <property type="entry name" value="G3P_Oxidase/Oxidoreductase"/>
</dbReference>
<feature type="domain" description="BFD-like [2Fe-2S]-binding" evidence="2">
    <location>
        <begin position="397"/>
        <end position="450"/>
    </location>
</feature>
<dbReference type="InterPro" id="IPR006076">
    <property type="entry name" value="FAD-dep_OxRdtase"/>
</dbReference>
<dbReference type="HOGENOM" id="CLU_024775_3_1_14"/>
<dbReference type="InterPro" id="IPR007419">
    <property type="entry name" value="BFD-like_2Fe2S-bd_dom"/>
</dbReference>
<dbReference type="PANTHER" id="PTHR42720">
    <property type="entry name" value="GLYCEROL-3-PHOSPHATE DEHYDROGENASE"/>
    <property type="match status" value="1"/>
</dbReference>
<accession>U4KM46</accession>
<evidence type="ECO:0000259" key="2">
    <source>
        <dbReference type="Pfam" id="PF04324"/>
    </source>
</evidence>
<dbReference type="KEGG" id="abra:BN85300690"/>
<dbReference type="InterPro" id="IPR041854">
    <property type="entry name" value="BFD-like_2Fe2S-bd_dom_sf"/>
</dbReference>
<dbReference type="EMBL" id="FO681348">
    <property type="protein sequence ID" value="CCV65090.1"/>
    <property type="molecule type" value="Genomic_DNA"/>
</dbReference>
<dbReference type="CDD" id="cd19946">
    <property type="entry name" value="GlpA-like_Fer2_BFD-like"/>
    <property type="match status" value="1"/>
</dbReference>
<dbReference type="PANTHER" id="PTHR42720:SF1">
    <property type="entry name" value="GLYCEROL 3-PHOSPHATE OXIDASE"/>
    <property type="match status" value="1"/>
</dbReference>
<evidence type="ECO:0000259" key="1">
    <source>
        <dbReference type="Pfam" id="PF01266"/>
    </source>
</evidence>
<dbReference type="RefSeq" id="WP_030003961.1">
    <property type="nucleotide sequence ID" value="NC_022549.1"/>
</dbReference>
<keyword evidence="3" id="KW-0560">Oxidoreductase</keyword>
<organism evidence="3 4">
    <name type="scientific">Acholeplasma brassicae</name>
    <dbReference type="NCBI Taxonomy" id="61635"/>
    <lineage>
        <taxon>Bacteria</taxon>
        <taxon>Bacillati</taxon>
        <taxon>Mycoplasmatota</taxon>
        <taxon>Mollicutes</taxon>
        <taxon>Acholeplasmatales</taxon>
        <taxon>Acholeplasmataceae</taxon>
        <taxon>Acholeplasma</taxon>
    </lineage>
</organism>
<dbReference type="SUPFAM" id="SSF51905">
    <property type="entry name" value="FAD/NAD(P)-binding domain"/>
    <property type="match status" value="1"/>
</dbReference>
<evidence type="ECO:0000313" key="4">
    <source>
        <dbReference type="Proteomes" id="UP000032737"/>
    </source>
</evidence>
<dbReference type="Pfam" id="PF04324">
    <property type="entry name" value="Fer2_BFD"/>
    <property type="match status" value="1"/>
</dbReference>
<proteinExistence type="predicted"/>
<keyword evidence="4" id="KW-1185">Reference proteome</keyword>
<feature type="domain" description="FAD dependent oxidoreductase" evidence="1">
    <location>
        <begin position="3"/>
        <end position="352"/>
    </location>
</feature>
<dbReference type="OrthoDB" id="9801699at2"/>
<reference evidence="3 4" key="1">
    <citation type="journal article" date="2013" name="J. Mol. Microbiol. Biotechnol.">
        <title>Analysis of the Complete Genomes of Acholeplasma brassicae , A. palmae and A. laidlawii and Their Comparison to the Obligate Parasites from ' Candidatus Phytoplasma'.</title>
        <authorList>
            <person name="Kube M."/>
            <person name="Siewert C."/>
            <person name="Migdoll A.M."/>
            <person name="Duduk B."/>
            <person name="Holz S."/>
            <person name="Rabus R."/>
            <person name="Seemuller E."/>
            <person name="Mitrovic J."/>
            <person name="Muller I."/>
            <person name="Buttner C."/>
            <person name="Reinhardt R."/>
        </authorList>
    </citation>
    <scope>NUCLEOTIDE SEQUENCE [LARGE SCALE GENOMIC DNA]</scope>
    <source>
        <strain evidence="4">0502</strain>
    </source>
</reference>
<dbReference type="Gene3D" id="3.30.9.10">
    <property type="entry name" value="D-Amino Acid Oxidase, subunit A, domain 2"/>
    <property type="match status" value="1"/>
</dbReference>
<gene>
    <name evidence="3" type="primary">glpO</name>
    <name evidence="3" type="ORF">BN85300690</name>
</gene>
<dbReference type="EC" id="1.1.3.21" evidence="3"/>
<sequence>MYDYVVIGSGIIGSLITRELSRYPLKVLVIDKENDIASHQTVANSAIVHSGHDPKEGSLKAKFCVEGNLLYEQLEKELNISLLRTGALVVAHDDEENKKLHELYERALRNGVPKVSIISGDEARKRDPRLSQSIVMALDLPTTKVTFPWEVAIASIGNAIKNGAEFKRNAHVINIIKHENHFELILENRDSIVSKNVINCAGVNSDIIASYIESPEFKIIPKKGEYYVLDRKAKGLFNSVIYPLPTKKGKGVLIVPQTHGNILLGPTSTITSERENYGTSRDGLTYIKEHLKDLSNDIPYDLIIRTFAGIRASSTYEDFYIKESKTHKGFYHVAGIDSPGLTAAPAIANYVVHELLKIKQPMKKAFDPYREKPIVFHELGMDDKLQLLQTKPKYGNLICKCEKISEQEIIDAIHGPTGNDTIKGIKKRARAGAGLCQGGYCEGLVLKIIARELNKPLTEVNYYSIDTPILLKETKSK</sequence>
<dbReference type="AlphaFoldDB" id="U4KM46"/>
<dbReference type="Pfam" id="PF01266">
    <property type="entry name" value="DAO"/>
    <property type="match status" value="1"/>
</dbReference>
<dbReference type="STRING" id="61635.BN85300690"/>
<dbReference type="Gene3D" id="3.50.50.60">
    <property type="entry name" value="FAD/NAD(P)-binding domain"/>
    <property type="match status" value="1"/>
</dbReference>
<dbReference type="GO" id="GO:0004369">
    <property type="term" value="F:glycerol-3-phosphate oxidase activity"/>
    <property type="evidence" value="ECO:0007669"/>
    <property type="project" value="UniProtKB-EC"/>
</dbReference>
<dbReference type="InterPro" id="IPR036188">
    <property type="entry name" value="FAD/NAD-bd_sf"/>
</dbReference>
<protein>
    <submittedName>
        <fullName evidence="3">Glycerol-3-phosphate oxidase</fullName>
        <ecNumber evidence="3">1.1.3.21</ecNumber>
    </submittedName>
</protein>